<dbReference type="RefSeq" id="WP_345316160.1">
    <property type="nucleotide sequence ID" value="NZ_BAABLF010000006.1"/>
</dbReference>
<proteinExistence type="predicted"/>
<dbReference type="Proteomes" id="UP001501600">
    <property type="component" value="Unassembled WGS sequence"/>
</dbReference>
<sequence length="163" mass="19008">MTLAAKNERQFGELEPLVSTLDFARLKYKYTETSEAMMTPLQWDAAQLEYQRFLTLKMLYPLAALVPSKQVDEIWHAHILDTRAYRDDCEKLFGRFVDHYPYFGIYGKDDQKALQDAFEHTVELYEREFGQYPQPQRDAAARCQDHACHVPTSCACRTPEACK</sequence>
<protein>
    <recommendedName>
        <fullName evidence="3">Glycine-rich domain-containing protein-like</fullName>
    </recommendedName>
</protein>
<gene>
    <name evidence="1" type="ORF">GCM10025772_12260</name>
</gene>
<accession>A0ABP9RZL2</accession>
<comment type="caution">
    <text evidence="1">The sequence shown here is derived from an EMBL/GenBank/DDBJ whole genome shotgun (WGS) entry which is preliminary data.</text>
</comment>
<reference evidence="2" key="1">
    <citation type="journal article" date="2019" name="Int. J. Syst. Evol. Microbiol.">
        <title>The Global Catalogue of Microorganisms (GCM) 10K type strain sequencing project: providing services to taxonomists for standard genome sequencing and annotation.</title>
        <authorList>
            <consortium name="The Broad Institute Genomics Platform"/>
            <consortium name="The Broad Institute Genome Sequencing Center for Infectious Disease"/>
            <person name="Wu L."/>
            <person name="Ma J."/>
        </authorList>
    </citation>
    <scope>NUCLEOTIDE SEQUENCE [LARGE SCALE GENOMIC DNA]</scope>
    <source>
        <strain evidence="2">JCM 18720</strain>
    </source>
</reference>
<dbReference type="InterPro" id="IPR009836">
    <property type="entry name" value="GRDP-like"/>
</dbReference>
<organism evidence="1 2">
    <name type="scientific">Ferrimonas gelatinilytica</name>
    <dbReference type="NCBI Taxonomy" id="1255257"/>
    <lineage>
        <taxon>Bacteria</taxon>
        <taxon>Pseudomonadati</taxon>
        <taxon>Pseudomonadota</taxon>
        <taxon>Gammaproteobacteria</taxon>
        <taxon>Alteromonadales</taxon>
        <taxon>Ferrimonadaceae</taxon>
        <taxon>Ferrimonas</taxon>
    </lineage>
</organism>
<evidence type="ECO:0000313" key="1">
    <source>
        <dbReference type="EMBL" id="GAA5189567.1"/>
    </source>
</evidence>
<keyword evidence="2" id="KW-1185">Reference proteome</keyword>
<dbReference type="PANTHER" id="PTHR34365:SF7">
    <property type="entry name" value="GLYCINE-RICH DOMAIN-CONTAINING PROTEIN 1"/>
    <property type="match status" value="1"/>
</dbReference>
<evidence type="ECO:0008006" key="3">
    <source>
        <dbReference type="Google" id="ProtNLM"/>
    </source>
</evidence>
<evidence type="ECO:0000313" key="2">
    <source>
        <dbReference type="Proteomes" id="UP001501600"/>
    </source>
</evidence>
<name>A0ABP9RZL2_9GAMM</name>
<dbReference type="PANTHER" id="PTHR34365">
    <property type="entry name" value="ENOLASE (DUF1399)"/>
    <property type="match status" value="1"/>
</dbReference>
<dbReference type="EMBL" id="BAABLF010000006">
    <property type="protein sequence ID" value="GAA5189567.1"/>
    <property type="molecule type" value="Genomic_DNA"/>
</dbReference>